<protein>
    <submittedName>
        <fullName evidence="9">Cytochrome P450</fullName>
    </submittedName>
</protein>
<dbReference type="Pfam" id="PF00067">
    <property type="entry name" value="p450"/>
    <property type="match status" value="1"/>
</dbReference>
<dbReference type="RefSeq" id="WP_247993316.1">
    <property type="nucleotide sequence ID" value="NZ_CP096019.1"/>
</dbReference>
<dbReference type="InterPro" id="IPR002401">
    <property type="entry name" value="Cyt_P450_E_grp-I"/>
</dbReference>
<evidence type="ECO:0000256" key="7">
    <source>
        <dbReference type="RuleBase" id="RU000461"/>
    </source>
</evidence>
<dbReference type="InterPro" id="IPR001128">
    <property type="entry name" value="Cyt_P450"/>
</dbReference>
<accession>A0A8U0A0L0</accession>
<name>A0A8U0A0L0_9EURY</name>
<reference evidence="9" key="1">
    <citation type="submission" date="2022-04" db="EMBL/GenBank/DDBJ databases">
        <title>Halocatena sp. nov., isolated from a salt lake.</title>
        <authorList>
            <person name="Cui H.-L."/>
        </authorList>
    </citation>
    <scope>NUCLEOTIDE SEQUENCE</scope>
    <source>
        <strain evidence="9">AD-1</strain>
    </source>
</reference>
<gene>
    <name evidence="9" type="ORF">MW046_11860</name>
</gene>
<dbReference type="PROSITE" id="PS00086">
    <property type="entry name" value="CYTOCHROME_P450"/>
    <property type="match status" value="1"/>
</dbReference>
<sequence>MGPSTAEGPEDEQSDELPPQLDGLPVIGSTLDLARDPIGFFDHVAEHGDVVRYEIGGSDFTIVLHPEYVEQLLVTESESVRKLRLGEVNGASNEFAPEGVLFTEGEQWRNQRIMLQNVFTPDRIERYGTTMTDVAACHAESWDDDEELAINRQFSELTLVILAKTLFDLTIEDRGSGITEVASALNEQADSSSLSTYLPAWIPTPAQRRYDRAMSEFETTIDAVIEERRSEDARPLSDRDDLLSLLLTTETPNGYRHSERELRDQLLTFLFAGHEATSLALTYTVLLVTQHPAVKKRLREEWDDVLGDSDPIPSDVPNLTYTDHVVRESLRLYPPAFAVFRTATEDIGLGNYVIPDGTNITIPQFRLHRNPRFYDDPEAFDPDRWTDPPERPEYAYFPFGGGPRHCIGMRFAMMELKLVLPTVLRRVEFELLSDSDPELAPQATLQPAEDVRTRVRTISSLR</sequence>
<evidence type="ECO:0000256" key="5">
    <source>
        <dbReference type="ARBA" id="ARBA00023004"/>
    </source>
</evidence>
<evidence type="ECO:0000313" key="10">
    <source>
        <dbReference type="Proteomes" id="UP000831768"/>
    </source>
</evidence>
<dbReference type="KEGG" id="haad:MW046_11860"/>
<dbReference type="PRINTS" id="PR00385">
    <property type="entry name" value="P450"/>
</dbReference>
<evidence type="ECO:0000256" key="6">
    <source>
        <dbReference type="ARBA" id="ARBA00023033"/>
    </source>
</evidence>
<dbReference type="InterPro" id="IPR050196">
    <property type="entry name" value="Cytochrome_P450_Monoox"/>
</dbReference>
<comment type="similarity">
    <text evidence="1 7">Belongs to the cytochrome P450 family.</text>
</comment>
<dbReference type="EMBL" id="CP096019">
    <property type="protein sequence ID" value="UPM42645.1"/>
    <property type="molecule type" value="Genomic_DNA"/>
</dbReference>
<dbReference type="GO" id="GO:0004497">
    <property type="term" value="F:monooxygenase activity"/>
    <property type="evidence" value="ECO:0007669"/>
    <property type="project" value="UniProtKB-KW"/>
</dbReference>
<dbReference type="GO" id="GO:0020037">
    <property type="term" value="F:heme binding"/>
    <property type="evidence" value="ECO:0007669"/>
    <property type="project" value="InterPro"/>
</dbReference>
<dbReference type="Gene3D" id="1.10.630.10">
    <property type="entry name" value="Cytochrome P450"/>
    <property type="match status" value="1"/>
</dbReference>
<evidence type="ECO:0000313" key="9">
    <source>
        <dbReference type="EMBL" id="UPM42645.1"/>
    </source>
</evidence>
<keyword evidence="3 7" id="KW-0479">Metal-binding</keyword>
<dbReference type="GO" id="GO:0005506">
    <property type="term" value="F:iron ion binding"/>
    <property type="evidence" value="ECO:0007669"/>
    <property type="project" value="InterPro"/>
</dbReference>
<feature type="region of interest" description="Disordered" evidence="8">
    <location>
        <begin position="1"/>
        <end position="22"/>
    </location>
</feature>
<dbReference type="AlphaFoldDB" id="A0A8U0A0L0"/>
<dbReference type="GO" id="GO:0016705">
    <property type="term" value="F:oxidoreductase activity, acting on paired donors, with incorporation or reduction of molecular oxygen"/>
    <property type="evidence" value="ECO:0007669"/>
    <property type="project" value="InterPro"/>
</dbReference>
<dbReference type="PRINTS" id="PR00463">
    <property type="entry name" value="EP450I"/>
</dbReference>
<evidence type="ECO:0000256" key="4">
    <source>
        <dbReference type="ARBA" id="ARBA00023002"/>
    </source>
</evidence>
<evidence type="ECO:0000256" key="3">
    <source>
        <dbReference type="ARBA" id="ARBA00022723"/>
    </source>
</evidence>
<evidence type="ECO:0000256" key="1">
    <source>
        <dbReference type="ARBA" id="ARBA00010617"/>
    </source>
</evidence>
<keyword evidence="2 7" id="KW-0349">Heme</keyword>
<evidence type="ECO:0000256" key="8">
    <source>
        <dbReference type="SAM" id="MobiDB-lite"/>
    </source>
</evidence>
<proteinExistence type="inferred from homology"/>
<keyword evidence="5 7" id="KW-0408">Iron</keyword>
<dbReference type="SUPFAM" id="SSF48264">
    <property type="entry name" value="Cytochrome P450"/>
    <property type="match status" value="1"/>
</dbReference>
<evidence type="ECO:0000256" key="2">
    <source>
        <dbReference type="ARBA" id="ARBA00022617"/>
    </source>
</evidence>
<dbReference type="InterPro" id="IPR036396">
    <property type="entry name" value="Cyt_P450_sf"/>
</dbReference>
<dbReference type="PANTHER" id="PTHR24291:SF50">
    <property type="entry name" value="BIFUNCTIONAL ALBAFLAVENONE MONOOXYGENASE_TERPENE SYNTHASE"/>
    <property type="match status" value="1"/>
</dbReference>
<keyword evidence="6 7" id="KW-0503">Monooxygenase</keyword>
<dbReference type="GeneID" id="71928753"/>
<dbReference type="Proteomes" id="UP000831768">
    <property type="component" value="Chromosome"/>
</dbReference>
<organism evidence="9 10">
    <name type="scientific">Halocatena salina</name>
    <dbReference type="NCBI Taxonomy" id="2934340"/>
    <lineage>
        <taxon>Archaea</taxon>
        <taxon>Methanobacteriati</taxon>
        <taxon>Methanobacteriota</taxon>
        <taxon>Stenosarchaea group</taxon>
        <taxon>Halobacteria</taxon>
        <taxon>Halobacteriales</taxon>
        <taxon>Natronomonadaceae</taxon>
        <taxon>Halocatena</taxon>
    </lineage>
</organism>
<dbReference type="PANTHER" id="PTHR24291">
    <property type="entry name" value="CYTOCHROME P450 FAMILY 4"/>
    <property type="match status" value="1"/>
</dbReference>
<keyword evidence="4 7" id="KW-0560">Oxidoreductase</keyword>
<dbReference type="InterPro" id="IPR017972">
    <property type="entry name" value="Cyt_P450_CS"/>
</dbReference>
<keyword evidence="10" id="KW-1185">Reference proteome</keyword>